<dbReference type="EMBL" id="CP021425">
    <property type="protein sequence ID" value="ARU55678.1"/>
    <property type="molecule type" value="Genomic_DNA"/>
</dbReference>
<keyword evidence="5" id="KW-0378">Hydrolase</keyword>
<dbReference type="AlphaFoldDB" id="A0A1Y0I5A7"/>
<evidence type="ECO:0000256" key="3">
    <source>
        <dbReference type="SAM" id="MobiDB-lite"/>
    </source>
</evidence>
<dbReference type="KEGG" id="ome:OLMES_1603"/>
<proteinExistence type="predicted"/>
<dbReference type="RefSeq" id="WP_087460754.1">
    <property type="nucleotide sequence ID" value="NZ_CP021425.1"/>
</dbReference>
<dbReference type="Gene3D" id="1.10.357.40">
    <property type="entry name" value="YbiA-like"/>
    <property type="match status" value="1"/>
</dbReference>
<feature type="region of interest" description="Disordered" evidence="3">
    <location>
        <begin position="60"/>
        <end position="80"/>
    </location>
</feature>
<feature type="compositionally biased region" description="Basic residues" evidence="3">
    <location>
        <begin position="68"/>
        <end position="80"/>
    </location>
</feature>
<dbReference type="InterPro" id="IPR037238">
    <property type="entry name" value="YbiA-like_sf"/>
</dbReference>
<reference evidence="5 6" key="1">
    <citation type="submission" date="2017-05" db="EMBL/GenBank/DDBJ databases">
        <title>Genomic insights into alkan degradation activity of Oleiphilus messinensis.</title>
        <authorList>
            <person name="Kozyavkin S.A."/>
            <person name="Slesarev A.I."/>
            <person name="Golyshin P.N."/>
            <person name="Korzhenkov A."/>
            <person name="Golyshina O.N."/>
            <person name="Toshchakov S.V."/>
        </authorList>
    </citation>
    <scope>NUCLEOTIDE SEQUENCE [LARGE SCALE GENOMIC DNA]</scope>
    <source>
        <strain evidence="5 6">ME102</strain>
    </source>
</reference>
<evidence type="ECO:0000259" key="4">
    <source>
        <dbReference type="Pfam" id="PF08719"/>
    </source>
</evidence>
<evidence type="ECO:0000256" key="1">
    <source>
        <dbReference type="ARBA" id="ARBA00000022"/>
    </source>
</evidence>
<evidence type="ECO:0000313" key="5">
    <source>
        <dbReference type="EMBL" id="ARU55678.1"/>
    </source>
</evidence>
<keyword evidence="6" id="KW-1185">Reference proteome</keyword>
<sequence length="162" mass="19144">MSLFPPDQTEDAVFLSRAESDNLLGTFAPYPIQLEGKEWPTVEHYFQGMKFEDDLRQEQVRTAETPKQARKSGRKRHKSFRKNWHQMRQVIMTRAIYTRCKMYSEIAEALLETGNRKIVENSTYDYFWGCGRDRRGENTYGVVLMNVRQKLRDELEAEQKAP</sequence>
<dbReference type="Pfam" id="PF08719">
    <property type="entry name" value="NADAR"/>
    <property type="match status" value="1"/>
</dbReference>
<evidence type="ECO:0000313" key="6">
    <source>
        <dbReference type="Proteomes" id="UP000196027"/>
    </source>
</evidence>
<comment type="catalytic activity">
    <reaction evidence="1">
        <text>5-amino-6-(5-phospho-D-ribosylamino)uracil + H2O = 5,6-diaminouracil + D-ribose 5-phosphate</text>
        <dbReference type="Rhea" id="RHEA:55020"/>
        <dbReference type="ChEBI" id="CHEBI:15377"/>
        <dbReference type="ChEBI" id="CHEBI:46252"/>
        <dbReference type="ChEBI" id="CHEBI:58453"/>
        <dbReference type="ChEBI" id="CHEBI:78346"/>
    </reaction>
</comment>
<dbReference type="OrthoDB" id="9793111at2"/>
<dbReference type="InterPro" id="IPR012816">
    <property type="entry name" value="NADAR"/>
</dbReference>
<organism evidence="5 6">
    <name type="scientific">Oleiphilus messinensis</name>
    <dbReference type="NCBI Taxonomy" id="141451"/>
    <lineage>
        <taxon>Bacteria</taxon>
        <taxon>Pseudomonadati</taxon>
        <taxon>Pseudomonadota</taxon>
        <taxon>Gammaproteobacteria</taxon>
        <taxon>Oceanospirillales</taxon>
        <taxon>Oleiphilaceae</taxon>
        <taxon>Oleiphilus</taxon>
    </lineage>
</organism>
<dbReference type="CDD" id="cd15457">
    <property type="entry name" value="NADAR"/>
    <property type="match status" value="1"/>
</dbReference>
<dbReference type="Proteomes" id="UP000196027">
    <property type="component" value="Chromosome"/>
</dbReference>
<name>A0A1Y0I5A7_9GAMM</name>
<feature type="domain" description="NADAR" evidence="4">
    <location>
        <begin position="10"/>
        <end position="152"/>
    </location>
</feature>
<gene>
    <name evidence="5" type="ORF">OLMES_1603</name>
</gene>
<dbReference type="SUPFAM" id="SSF143990">
    <property type="entry name" value="YbiA-like"/>
    <property type="match status" value="1"/>
</dbReference>
<protein>
    <submittedName>
        <fullName evidence="5">GTP cyclohydrolase II</fullName>
    </submittedName>
</protein>
<evidence type="ECO:0000256" key="2">
    <source>
        <dbReference type="ARBA" id="ARBA00000751"/>
    </source>
</evidence>
<dbReference type="GO" id="GO:0016787">
    <property type="term" value="F:hydrolase activity"/>
    <property type="evidence" value="ECO:0007669"/>
    <property type="project" value="UniProtKB-KW"/>
</dbReference>
<comment type="catalytic activity">
    <reaction evidence="2">
        <text>2,5-diamino-6-hydroxy-4-(5-phosphoribosylamino)-pyrimidine + H2O = 2,5,6-triamino-4-hydroxypyrimidine + D-ribose 5-phosphate</text>
        <dbReference type="Rhea" id="RHEA:23436"/>
        <dbReference type="ChEBI" id="CHEBI:15377"/>
        <dbReference type="ChEBI" id="CHEBI:58614"/>
        <dbReference type="ChEBI" id="CHEBI:78346"/>
        <dbReference type="ChEBI" id="CHEBI:137796"/>
    </reaction>
</comment>
<dbReference type="NCBIfam" id="TIGR02464">
    <property type="entry name" value="ribofla_fusion"/>
    <property type="match status" value="1"/>
</dbReference>
<accession>A0A1Y0I5A7</accession>